<gene>
    <name evidence="1" type="ORF">SAMN05216339_1198</name>
</gene>
<proteinExistence type="predicted"/>
<evidence type="ECO:0000313" key="1">
    <source>
        <dbReference type="EMBL" id="SFU82508.1"/>
    </source>
</evidence>
<name>A0A1I7JBG6_9PROT</name>
<dbReference type="EMBL" id="FPBL01000019">
    <property type="protein sequence ID" value="SFU82508.1"/>
    <property type="molecule type" value="Genomic_DNA"/>
</dbReference>
<evidence type="ECO:0000313" key="2">
    <source>
        <dbReference type="Proteomes" id="UP000183926"/>
    </source>
</evidence>
<sequence>MAFTFDGSLADIRAYFPSFNLLSVYFAEDSQVGDSSTKTSIVNTFNCFQNFKKLYRDFRLFWRRLVLEGII</sequence>
<protein>
    <submittedName>
        <fullName evidence="1">Uncharacterized protein</fullName>
    </submittedName>
</protein>
<reference evidence="1 2" key="1">
    <citation type="submission" date="2016-10" db="EMBL/GenBank/DDBJ databases">
        <authorList>
            <person name="de Groot N.N."/>
        </authorList>
    </citation>
    <scope>NUCLEOTIDE SEQUENCE [LARGE SCALE GENOMIC DNA]</scope>
    <source>
        <strain evidence="1 2">Nm24</strain>
    </source>
</reference>
<dbReference type="AlphaFoldDB" id="A0A1I7JBG6"/>
<dbReference type="Proteomes" id="UP000183926">
    <property type="component" value="Unassembled WGS sequence"/>
</dbReference>
<organism evidence="1 2">
    <name type="scientific">Nitrosomonas eutropha</name>
    <dbReference type="NCBI Taxonomy" id="916"/>
    <lineage>
        <taxon>Bacteria</taxon>
        <taxon>Pseudomonadati</taxon>
        <taxon>Pseudomonadota</taxon>
        <taxon>Betaproteobacteria</taxon>
        <taxon>Nitrosomonadales</taxon>
        <taxon>Nitrosomonadaceae</taxon>
        <taxon>Nitrosomonas</taxon>
    </lineage>
</organism>
<accession>A0A1I7JBG6</accession>